<dbReference type="KEGG" id="hte:Hydth_0513"/>
<accession>D3DGM7</accession>
<dbReference type="Proteomes" id="UP000002574">
    <property type="component" value="Chromosome"/>
</dbReference>
<sequence>MYVNFAIRKILQEQLPVNKFEILSAKRDKDGVYKVEAQDDRFIYFLCFQVGRDDVKVLYYDFKERV</sequence>
<dbReference type="KEGG" id="hth:HTH_0515"/>
<evidence type="ECO:0000313" key="1">
    <source>
        <dbReference type="EMBL" id="BAI68979.1"/>
    </source>
</evidence>
<proteinExistence type="predicted"/>
<dbReference type="RefSeq" id="WP_012963161.1">
    <property type="nucleotide sequence ID" value="NC_013799.1"/>
</dbReference>
<dbReference type="EMBL" id="AP011112">
    <property type="protein sequence ID" value="BAI68979.1"/>
    <property type="molecule type" value="Genomic_DNA"/>
</dbReference>
<dbReference type="AlphaFoldDB" id="D3DGM7"/>
<gene>
    <name evidence="1" type="ordered locus">HTH_0515</name>
</gene>
<evidence type="ECO:0000313" key="2">
    <source>
        <dbReference type="Proteomes" id="UP000002574"/>
    </source>
</evidence>
<organism evidence="1 2">
    <name type="scientific">Hydrogenobacter thermophilus (strain DSM 6534 / IAM 12695 / TK-6)</name>
    <dbReference type="NCBI Taxonomy" id="608538"/>
    <lineage>
        <taxon>Bacteria</taxon>
        <taxon>Pseudomonadati</taxon>
        <taxon>Aquificota</taxon>
        <taxon>Aquificia</taxon>
        <taxon>Aquificales</taxon>
        <taxon>Aquificaceae</taxon>
        <taxon>Hydrogenobacter</taxon>
    </lineage>
</organism>
<reference evidence="1 2" key="1">
    <citation type="journal article" date="2010" name="J. Bacteriol.">
        <title>Complete genome sequence of the thermophilic, obligately chemolithoautotrophic hydrogen-oxidizing bacterium Hydrogenobacter thermophilus TK-6.</title>
        <authorList>
            <person name="Arai H."/>
            <person name="Kanbe H."/>
            <person name="Ishii M."/>
            <person name="Igarashi Y."/>
        </authorList>
    </citation>
    <scope>NUCLEOTIDE SEQUENCE [LARGE SCALE GENOMIC DNA]</scope>
    <source>
        <strain evidence="2">DSM 6534 / IAM 12695 / TK-6</strain>
    </source>
</reference>
<protein>
    <submittedName>
        <fullName evidence="1">Uncharacterized protein</fullName>
    </submittedName>
</protein>
<keyword evidence="2" id="KW-1185">Reference proteome</keyword>
<dbReference type="STRING" id="608538.HTH_0515"/>
<name>D3DGM7_HYDTT</name>